<dbReference type="Proteomes" id="UP001141950">
    <property type="component" value="Unassembled WGS sequence"/>
</dbReference>
<dbReference type="InterPro" id="IPR036188">
    <property type="entry name" value="FAD/NAD-bd_sf"/>
</dbReference>
<protein>
    <submittedName>
        <fullName evidence="10">FAD-dependent oxidoreductase</fullName>
    </submittedName>
</protein>
<dbReference type="Pfam" id="PF12831">
    <property type="entry name" value="FAD_oxidored"/>
    <property type="match status" value="1"/>
</dbReference>
<evidence type="ECO:0000256" key="7">
    <source>
        <dbReference type="ARBA" id="ARBA00023014"/>
    </source>
</evidence>
<gene>
    <name evidence="10" type="ORF">NQZ67_26395</name>
</gene>
<comment type="caution">
    <text evidence="10">The sequence shown here is derived from an EMBL/GenBank/DDBJ whole genome shotgun (WGS) entry which is preliminary data.</text>
</comment>
<keyword evidence="6" id="KW-0408">Iron</keyword>
<feature type="transmembrane region" description="Helical" evidence="8">
    <location>
        <begin position="168"/>
        <end position="188"/>
    </location>
</feature>
<keyword evidence="8" id="KW-0472">Membrane</keyword>
<dbReference type="InterPro" id="IPR039650">
    <property type="entry name" value="HdrA-like"/>
</dbReference>
<dbReference type="PANTHER" id="PTHR43498">
    <property type="entry name" value="FERREDOXIN:COB-COM HETERODISULFIDE REDUCTASE SUBUNIT A"/>
    <property type="match status" value="1"/>
</dbReference>
<evidence type="ECO:0000313" key="10">
    <source>
        <dbReference type="EMBL" id="MCR2807422.1"/>
    </source>
</evidence>
<evidence type="ECO:0000313" key="11">
    <source>
        <dbReference type="Proteomes" id="UP001141950"/>
    </source>
</evidence>
<feature type="transmembrane region" description="Helical" evidence="8">
    <location>
        <begin position="93"/>
        <end position="111"/>
    </location>
</feature>
<dbReference type="Gene3D" id="3.50.50.60">
    <property type="entry name" value="FAD/NAD(P)-binding domain"/>
    <property type="match status" value="1"/>
</dbReference>
<sequence>MNTLPSIVKKERIPELQLVRAIAIIGVLSVHASASATIYMQESAYYFFYNLVNIFMRFGTPTFILLSSFVLFYSYYNRPLDRKLITGFYKKRLLYILIPYIVFSAIYFVYIKLVNNQPLLSPDSLQEFWTKLRKGDVYSHLYFVYISIQFYLLFPIVLWVAKRWPRIAYGFIPFGFAAQWIFVVYNYYVEPVPDKGSWSLSYFSFFFTGAFLGIYYPKVKKWIAMTREHATAGRVAFWLLLLGAWLTVALSHVYMYHNARANGVIYHGLWYEYLWNFHTLFSAFTALGLSFFIYRHLPKWISGTLHGIGQLSFGIYLIHLLFLFLYDRFIPHFGSALLEHLRYFGSWAVMLAGSWITVALVSRFVPFGWILFGQVPAREVTERPSGTAVKKKVVIASVSLLLIAIVTTAAGYAWLRTNSTENGHPRQELETIASASEIRSGYDVIVAGTDAEGIAAAISAARNGLSVLLVDGRERDILGGLLTEGGLNSLDLNYSPKKSAIPGQLIFLNKGIFQEWYDQLEGTSFDVHSAANAFNRMVKEEENIDLLLKAQSMEPLVEAGPDGTRAVKGLRIVQEDGTALDVTAPSVIDATQDGDIAASAGVPYTLGRADIGEPDAQMAVTLVFALKGVTQEIWDSFDDIPDTSIDSMSAWGFHKAKDYVSSNPERVKLRGLNVGRQNDDTILINAMHIFQVDPLDPDSLRAAMEIGQAEAPRIVEYLKETYEQFESLEFAYTFDELYVRESRHIEGEYRLTMADLLDNRDHWDAIAYGSYDVDIQAASHTDWGYVLYSPAQYGVPFRTLVPLEVDGLLVVGRAASFDSLPHGSARVIPLGMATGQAAGAAAKLAAENGMSFRELSRSKELIAELRQRLTDQGMDLYMNVDAIETPYYKSHKAYRGLVAAVSMLLTSGGENNMDFDLDGKSNPERVVNSMRRVSKQHPDFFLGDPSAALVGVAEPFDEQPLSLEQAVKTIGSAIGGEEAAALTLDEFVARGWLLPETLDAIDDRAAITNGEFFMIVRDVVEFYAGVVYE</sequence>
<evidence type="ECO:0000256" key="6">
    <source>
        <dbReference type="ARBA" id="ARBA00023004"/>
    </source>
</evidence>
<feature type="transmembrane region" description="Helical" evidence="8">
    <location>
        <begin position="275"/>
        <end position="294"/>
    </location>
</feature>
<keyword evidence="8" id="KW-1133">Transmembrane helix</keyword>
<dbReference type="EMBL" id="JANIPJ010000027">
    <property type="protein sequence ID" value="MCR2807422.1"/>
    <property type="molecule type" value="Genomic_DNA"/>
</dbReference>
<proteinExistence type="inferred from homology"/>
<keyword evidence="8" id="KW-0812">Transmembrane</keyword>
<feature type="transmembrane region" description="Helical" evidence="8">
    <location>
        <begin position="236"/>
        <end position="255"/>
    </location>
</feature>
<dbReference type="InterPro" id="IPR002656">
    <property type="entry name" value="Acyl_transf_3_dom"/>
</dbReference>
<dbReference type="PANTHER" id="PTHR43498:SF1">
    <property type="entry name" value="COB--COM HETERODISULFIDE REDUCTASE IRON-SULFUR SUBUNIT A"/>
    <property type="match status" value="1"/>
</dbReference>
<dbReference type="AlphaFoldDB" id="A0A9X2MW53"/>
<feature type="transmembrane region" description="Helical" evidence="8">
    <location>
        <begin position="200"/>
        <end position="216"/>
    </location>
</feature>
<evidence type="ECO:0000259" key="9">
    <source>
        <dbReference type="Pfam" id="PF01757"/>
    </source>
</evidence>
<name>A0A9X2MW53_9BACL</name>
<evidence type="ECO:0000256" key="2">
    <source>
        <dbReference type="ARBA" id="ARBA00007400"/>
    </source>
</evidence>
<feature type="transmembrane region" description="Helical" evidence="8">
    <location>
        <begin position="393"/>
        <end position="415"/>
    </location>
</feature>
<feature type="transmembrane region" description="Helical" evidence="8">
    <location>
        <begin position="21"/>
        <end position="40"/>
    </location>
</feature>
<reference evidence="10" key="1">
    <citation type="submission" date="2022-08" db="EMBL/GenBank/DDBJ databases">
        <title>The genomic sequence of strain Paenibacillus sp. SCIV0701.</title>
        <authorList>
            <person name="Zhao H."/>
        </authorList>
    </citation>
    <scope>NUCLEOTIDE SEQUENCE</scope>
    <source>
        <strain evidence="10">SCIV0701</strain>
    </source>
</reference>
<feature type="transmembrane region" description="Helical" evidence="8">
    <location>
        <begin position="142"/>
        <end position="161"/>
    </location>
</feature>
<dbReference type="RefSeq" id="WP_257451883.1">
    <property type="nucleotide sequence ID" value="NZ_JANIPJ010000027.1"/>
</dbReference>
<evidence type="ECO:0000256" key="5">
    <source>
        <dbReference type="ARBA" id="ARBA00023002"/>
    </source>
</evidence>
<feature type="transmembrane region" description="Helical" evidence="8">
    <location>
        <begin position="46"/>
        <end position="72"/>
    </location>
</feature>
<comment type="similarity">
    <text evidence="2">Belongs to the acyltransferase 3 family.</text>
</comment>
<evidence type="ECO:0000256" key="1">
    <source>
        <dbReference type="ARBA" id="ARBA00004370"/>
    </source>
</evidence>
<dbReference type="GO" id="GO:0016747">
    <property type="term" value="F:acyltransferase activity, transferring groups other than amino-acyl groups"/>
    <property type="evidence" value="ECO:0007669"/>
    <property type="project" value="InterPro"/>
</dbReference>
<keyword evidence="7" id="KW-0411">Iron-sulfur</keyword>
<dbReference type="GO" id="GO:0046872">
    <property type="term" value="F:metal ion binding"/>
    <property type="evidence" value="ECO:0007669"/>
    <property type="project" value="UniProtKB-KW"/>
</dbReference>
<evidence type="ECO:0000256" key="4">
    <source>
        <dbReference type="ARBA" id="ARBA00022723"/>
    </source>
</evidence>
<feature type="transmembrane region" description="Helical" evidence="8">
    <location>
        <begin position="306"/>
        <end position="326"/>
    </location>
</feature>
<comment type="subcellular location">
    <subcellularLocation>
        <location evidence="1">Membrane</location>
    </subcellularLocation>
</comment>
<keyword evidence="11" id="KW-1185">Reference proteome</keyword>
<dbReference type="Pfam" id="PF01757">
    <property type="entry name" value="Acyl_transf_3"/>
    <property type="match status" value="1"/>
</dbReference>
<keyword evidence="3" id="KW-0004">4Fe-4S</keyword>
<dbReference type="GO" id="GO:0016491">
    <property type="term" value="F:oxidoreductase activity"/>
    <property type="evidence" value="ECO:0007669"/>
    <property type="project" value="UniProtKB-KW"/>
</dbReference>
<dbReference type="SUPFAM" id="SSF51905">
    <property type="entry name" value="FAD/NAD(P)-binding domain"/>
    <property type="match status" value="1"/>
</dbReference>
<feature type="domain" description="Acyltransferase 3" evidence="9">
    <location>
        <begin position="14"/>
        <end position="357"/>
    </location>
</feature>
<organism evidence="10 11">
    <name type="scientific">Paenibacillus soyae</name>
    <dbReference type="NCBI Taxonomy" id="2969249"/>
    <lineage>
        <taxon>Bacteria</taxon>
        <taxon>Bacillati</taxon>
        <taxon>Bacillota</taxon>
        <taxon>Bacilli</taxon>
        <taxon>Bacillales</taxon>
        <taxon>Paenibacillaceae</taxon>
        <taxon>Paenibacillus</taxon>
    </lineage>
</organism>
<evidence type="ECO:0000256" key="3">
    <source>
        <dbReference type="ARBA" id="ARBA00022485"/>
    </source>
</evidence>
<keyword evidence="5" id="KW-0560">Oxidoreductase</keyword>
<keyword evidence="4" id="KW-0479">Metal-binding</keyword>
<evidence type="ECO:0000256" key="8">
    <source>
        <dbReference type="SAM" id="Phobius"/>
    </source>
</evidence>
<feature type="transmembrane region" description="Helical" evidence="8">
    <location>
        <begin position="346"/>
        <end position="372"/>
    </location>
</feature>
<accession>A0A9X2MW53</accession>
<dbReference type="GO" id="GO:0051539">
    <property type="term" value="F:4 iron, 4 sulfur cluster binding"/>
    <property type="evidence" value="ECO:0007669"/>
    <property type="project" value="UniProtKB-KW"/>
</dbReference>